<dbReference type="Proteomes" id="UP001595476">
    <property type="component" value="Unassembled WGS sequence"/>
</dbReference>
<dbReference type="Pfam" id="PF06296">
    <property type="entry name" value="RelE"/>
    <property type="match status" value="1"/>
</dbReference>
<keyword evidence="2" id="KW-1185">Reference proteome</keyword>
<evidence type="ECO:0000313" key="1">
    <source>
        <dbReference type="EMBL" id="MFC3152271.1"/>
    </source>
</evidence>
<gene>
    <name evidence="1" type="ORF">ACFOEK_14645</name>
</gene>
<proteinExistence type="predicted"/>
<comment type="caution">
    <text evidence="1">The sequence shown here is derived from an EMBL/GenBank/DDBJ whole genome shotgun (WGS) entry which is preliminary data.</text>
</comment>
<name>A0ABV7HHY8_9GAMM</name>
<dbReference type="InterPro" id="IPR009387">
    <property type="entry name" value="HigB-2"/>
</dbReference>
<dbReference type="RefSeq" id="WP_386722199.1">
    <property type="nucleotide sequence ID" value="NZ_JBHRSZ010000006.1"/>
</dbReference>
<reference evidence="2" key="1">
    <citation type="journal article" date="2019" name="Int. J. Syst. Evol. Microbiol.">
        <title>The Global Catalogue of Microorganisms (GCM) 10K type strain sequencing project: providing services to taxonomists for standard genome sequencing and annotation.</title>
        <authorList>
            <consortium name="The Broad Institute Genomics Platform"/>
            <consortium name="The Broad Institute Genome Sequencing Center for Infectious Disease"/>
            <person name="Wu L."/>
            <person name="Ma J."/>
        </authorList>
    </citation>
    <scope>NUCLEOTIDE SEQUENCE [LARGE SCALE GENOMIC DNA]</scope>
    <source>
        <strain evidence="2">KCTC 52438</strain>
    </source>
</reference>
<sequence>MALLMVIIETPIFTKLIKELMSDNEYKALQEALVCRPDLGEIIQGSGGLRKVRWRLEGRGKQGGVRAIYYWVVDNDQLRMLYVYPKSQKSDLTQEQLKQLRVIVERWQ</sequence>
<accession>A0ABV7HHY8</accession>
<evidence type="ECO:0000313" key="2">
    <source>
        <dbReference type="Proteomes" id="UP001595476"/>
    </source>
</evidence>
<organism evidence="1 2">
    <name type="scientific">Litoribrevibacter euphylliae</name>
    <dbReference type="NCBI Taxonomy" id="1834034"/>
    <lineage>
        <taxon>Bacteria</taxon>
        <taxon>Pseudomonadati</taxon>
        <taxon>Pseudomonadota</taxon>
        <taxon>Gammaproteobacteria</taxon>
        <taxon>Oceanospirillales</taxon>
        <taxon>Oceanospirillaceae</taxon>
        <taxon>Litoribrevibacter</taxon>
    </lineage>
</organism>
<dbReference type="PIRSF" id="PIRSF039032">
    <property type="entry name" value="HigB-2"/>
    <property type="match status" value="1"/>
</dbReference>
<dbReference type="EMBL" id="JBHRSZ010000006">
    <property type="protein sequence ID" value="MFC3152271.1"/>
    <property type="molecule type" value="Genomic_DNA"/>
</dbReference>
<protein>
    <submittedName>
        <fullName evidence="1">Type II toxin-antitoxin system RelE/ParE family toxin</fullName>
    </submittedName>
</protein>